<dbReference type="Proteomes" id="UP000835052">
    <property type="component" value="Unassembled WGS sequence"/>
</dbReference>
<accession>A0A8S1HQ71</accession>
<gene>
    <name evidence="3" type="ORF">CAUJ_LOCUS13436</name>
</gene>
<feature type="region of interest" description="Disordered" evidence="1">
    <location>
        <begin position="448"/>
        <end position="469"/>
    </location>
</feature>
<feature type="transmembrane region" description="Helical" evidence="2">
    <location>
        <begin position="485"/>
        <end position="508"/>
    </location>
</feature>
<dbReference type="EMBL" id="CAJGYM010000097">
    <property type="protein sequence ID" value="CAD6197527.1"/>
    <property type="molecule type" value="Genomic_DNA"/>
</dbReference>
<keyword evidence="4" id="KW-1185">Reference proteome</keyword>
<feature type="compositionally biased region" description="Low complexity" evidence="1">
    <location>
        <begin position="452"/>
        <end position="464"/>
    </location>
</feature>
<dbReference type="AlphaFoldDB" id="A0A8S1HQ71"/>
<protein>
    <submittedName>
        <fullName evidence="3">Uncharacterized protein</fullName>
    </submittedName>
</protein>
<organism evidence="3 4">
    <name type="scientific">Caenorhabditis auriculariae</name>
    <dbReference type="NCBI Taxonomy" id="2777116"/>
    <lineage>
        <taxon>Eukaryota</taxon>
        <taxon>Metazoa</taxon>
        <taxon>Ecdysozoa</taxon>
        <taxon>Nematoda</taxon>
        <taxon>Chromadorea</taxon>
        <taxon>Rhabditida</taxon>
        <taxon>Rhabditina</taxon>
        <taxon>Rhabditomorpha</taxon>
        <taxon>Rhabditoidea</taxon>
        <taxon>Rhabditidae</taxon>
        <taxon>Peloderinae</taxon>
        <taxon>Caenorhabditis</taxon>
    </lineage>
</organism>
<feature type="region of interest" description="Disordered" evidence="1">
    <location>
        <begin position="514"/>
        <end position="565"/>
    </location>
</feature>
<proteinExistence type="predicted"/>
<comment type="caution">
    <text evidence="3">The sequence shown here is derived from an EMBL/GenBank/DDBJ whole genome shotgun (WGS) entry which is preliminary data.</text>
</comment>
<feature type="compositionally biased region" description="Basic residues" evidence="1">
    <location>
        <begin position="514"/>
        <end position="527"/>
    </location>
</feature>
<reference evidence="3" key="1">
    <citation type="submission" date="2020-10" db="EMBL/GenBank/DDBJ databases">
        <authorList>
            <person name="Kikuchi T."/>
        </authorList>
    </citation>
    <scope>NUCLEOTIDE SEQUENCE</scope>
    <source>
        <strain evidence="3">NKZ352</strain>
    </source>
</reference>
<name>A0A8S1HQ71_9PELO</name>
<sequence length="565" mass="61606">MRELITNIYRRLGSSTAGNEFESAGMADCPRRPDVPRLSFRSGCCALPILAREKSTVIPQPCEKAGCTEEMIYAAKPDKSSEIFAFLTNLKSAATLHLEDFSSMVSMSGIEKLHHKRKGPAIILNNVKTDDRSFMNLKRIDFAEPQEFCSPGSVFKVVGTPDPTVLAKLTALEKQAIKECEELKGKHVPNENNQSCPICNSNCPNENIQNSNSYSSAGARGQAKNEESEGFMSRKLSLMLLGVESVIIIVLIIAVIALFLLSQDVTIYPSFLVDASFANRQKTPAWLIALTVLMCHDFPSAVAANSGCCALPILAREKSTVIPQPCEKAGCTEEMIYAAKPDKSSEIFAFLTNLKSAATLHLEDFFRLWCRCLELKKLHHKRKGPAIILNNVKTDDRSFMNLKRIDFAEPQEFCSPGSVFKVVGTPDPTVLAKLTELEQQAIKECQAVKGQNPNGNGNNCPGNNTAGAMESSDESKCFMSKTTSLALVGFESVLIVILIIAVIAVFLLGKNKKNTPVKSSSKGKKKKSSEEGSKSKVSIPSNLKSVSEEDIKKNGAKGQVEEQGP</sequence>
<feature type="transmembrane region" description="Helical" evidence="2">
    <location>
        <begin position="238"/>
        <end position="261"/>
    </location>
</feature>
<evidence type="ECO:0000256" key="2">
    <source>
        <dbReference type="SAM" id="Phobius"/>
    </source>
</evidence>
<evidence type="ECO:0000256" key="1">
    <source>
        <dbReference type="SAM" id="MobiDB-lite"/>
    </source>
</evidence>
<keyword evidence="2" id="KW-0812">Transmembrane</keyword>
<evidence type="ECO:0000313" key="3">
    <source>
        <dbReference type="EMBL" id="CAD6197527.1"/>
    </source>
</evidence>
<keyword evidence="2" id="KW-1133">Transmembrane helix</keyword>
<evidence type="ECO:0000313" key="4">
    <source>
        <dbReference type="Proteomes" id="UP000835052"/>
    </source>
</evidence>
<keyword evidence="2" id="KW-0472">Membrane</keyword>